<dbReference type="RefSeq" id="XP_073799309.1">
    <property type="nucleotide sequence ID" value="XM_073943208.1"/>
</dbReference>
<proteinExistence type="predicted"/>
<sequence length="2903" mass="313974">MCSTWESFHFKTFDGDIYQYPGLCEYNLVSDCTSKQFSVDVKRTQTRSGPKISRIVVSINGKMFSISENNVMIDDKITKLPVYESGILIEENTIYTNFRSKTGLTVMWSKDGAVTVELDNRYQNKTCGLCGNFNGIGDEFDIAENSRKMGFIEFGNKHKINLMESCENPSEIEEKKNWTAKCEDYQAECEELFRAEVWSSCAVSYYPYVDACVYDRCFSKKSSVCATLSEYSRQCSHNGGTPSTWRTKDFCAVKCPYNMSHSESGSPCIDTCSHENTNKQCEEHNIDGCFCPPETVFDDILNAGCIPREQCHCKHDRIYKPQDILQDEEQDCVCQNGKWNCKIKPVLGRCAVEEGSHFTTFDGQEFTFHGDCNYVLSKDSEGSKFIILGQISPCAALNIDTCLKSIEVIFNNDTVNRLVISEDGTVKHNGLVLLPYTPASHPFIVFNPSSFHVLINVNFGLRVLVQLVPLMQVYITVDQSFKTKTRGLCGDFNRVLVDDMRTPQGLVEGTAVSFANAWKVETNCPDRSDREDNPCSFNSASENYAEHWCSKIMNKNGIFGKCHNKVNPESYYKRCKYVGCICARSEDCLCAVFSSYVRACMIKNVTLEGWRENVCEKYKLGCPASQRYFYYLKSCQPTCLSLASKQTSCKADFVPVDGCACPEGLYKDQDGECVSIEKCPCYDNGKIVQPGTSIDINGQHCVCVKGVLSCESGKSQVLECASPKVLFNCSTARPDQHGLKCEPTCMQKIENCLSQTCESGCLCPSGLLDDGRGNCVERKDCTCPYNGLLYPPKAKIKVDCNNCTCTNGIWKCTKNKCPGTCTIYGSGHYKSFDNQRFGFHGYCSYIAAQDFCGNATGNFQVITENIPCGTTGTTCSKSVLIQLGETLLRLSDRTESSLLMERGIRINTIGMYLVVNTDIGLTVLWDRKTTVSIILHSNYTGKVCGLCGNFNGDGKDDFTTKGGLQTSNIIEFVESWKQKTPCPDSAPDFDPCFKNPYRSAWAQIKCAIIKKLDGAFKDCHRKVDPSPYYDNCLKDTCACDTGGDCECLCTAVAAYAQACNEASVGVDWRTPEICPVYCEYYNKYENCTWHYSPYHPPCYKTCENPDPGFCNNSLPYMEGCFPECPDDKPFYDEKNNVCVPHCAFTTPTSTFTTTSTFSTTSITTTTPTSTFTTTSITTTFPTHSKYHNSSDTIYNIRNVIYNKYYFWHNSYFNIYNHIHYYNSSDTIYNIRNVIYNNTTTGTTPTSTFTTTSITTTPLTQSTTSEMSSTTSTTSGTTPTSTFTTTSITPPTPYTTSEMSSTTSTTTGTTPTSTFTTTSVTTTPLTPSTTLEMSSTTSISSGTTPTSTATTNTTTPLTQSTTSEMSSTTSTSSGTTPTSTITTTPITPPTPSTTSEISSTTSTTTGTTPTSTITTTSITPPTPSTTSEISSTTSTTTGTTPTSTFTTTSITPPTPSTTSEISSTTSTTTGTTPTSTFTTTSSTTTPLTPSTTSEISSTTSISSGTTPTSTATPNTTTPLTQSTTSEMSSTTSTTSGTTPTSTFTTTSITPPTPSTTSEISSTTSTTTGTTPTSTFTTTSSTKTPLTPSTTSEMSSTTSTTTGTTSTSTFTTTSVTTTPTPSTTLEISSGTTPTSTATPNTTTTMTPSTATEIKSPTSTTTGTTPTSTITTTSITPPTPSTTSEISSTTSTTTGTTPTSTFTTTSITPPTPSTTSEISSTTSTTTGTTPTSTFTTTSSTTTPLTPSTTSEISSTTSISSGTTPTSTATPNTTTPLTQSTTSEMSSTTSTTSGTTPTSTFTTTSITPPTPSTTSEISSTTSTTTGTTPTSTFTTTSSTKTPLTPSTTSEMSSTTSTTTGTTSTSTFTTTSVTTTPTPSTTLEISSGTTPTSTATPNTTTTMTPSTATEIKSPTSTTTGTTPTSTITTTTITTTPSTPLTTTTEITSTITSSGTTPTSTATPTTTMTPSTATKVKSTTSTTPHTTSASTAVTSHPPPIVRCYDCTIINGTAMPVRQNCLPPQNITCQNHQPSVLFEDDHNCCPYYVCDCFCQGWGDSHYITFDGLYYTYQGNCTYILMKEINPKFNLTIYIEKVYCDPAESASCPRSLIVSYNEQNITLRSHMLIGGANLEALEGNDMLALPYVNNGLRVISSDLNLLLEIPKLNAYVLFGVSGFSINLPFQYFGKNTEGQCGTCNNNQNDDCPGSLAKDCKGMAENWNTTVCTPPTPLPTAAPRASPTATPTSTATPIATLKATRTAAPTTTPTHTDAPTAMSTDAYTASPTAGPSATPTATPTAAPTPGPSAKPTATPTAAPTAGPSATPTIESPHSDCYLLNTTFEACHPHVPPENFFSACQYDSSNNPAGVCASLQSYASVCAMFGVCIYWRNYTSQCNIGCSEDKVFLPCGSFEPPTCRDRQMESNITVSTEGCFCSQNTTLFTKDSGVCVPQPCGCLDQSGEPIEFNKNYTHNCEDCVCDKARMSVICKPKKCPDLPPVNCTEPFMLVNVTDPSEPCCSRQVCKLKELCDFNNTECKPGTKIHVEPCVECNCKLDPSTELYQMNCFPEVCPDDKCPKGFKYVKQDGECCGTCKLMSCIYYRENNTKHILHDGDVKNFTCETVSCHEINGSYLIEKTKTVCPYSSAHVCEYGFEYVTKEGECCGTCEPVACIYQSPNNTIHILKDEEKIEHECQTVTCNQINGSFEMNITSTECIQSSEDCASGFQYVKKDGECCGSCVQVACIYDAPDKTTHVLQEGLRYNFTCLNVTCLKRNDVFTIKESYKKCPSFNQDNCVEGTKRFDEDGCCPICETRNCAPVKNVTRLKVNNCTSTEDVEITSCAGHCDSKSMYSMWTNRNTTNSCSCCQAENTSPREVTLVCEGDLQISQIYTYIETCTCTPVMCEDYKNVRPED</sequence>
<reference evidence="2" key="1">
    <citation type="submission" date="2025-08" db="UniProtKB">
        <authorList>
            <consortium name="RefSeq"/>
        </authorList>
    </citation>
    <scope>IDENTIFICATION</scope>
    <source>
        <strain evidence="2">Tuebingen</strain>
        <tissue evidence="2">Fibroblasts and whole tissue</tissue>
    </source>
</reference>
<dbReference type="Proteomes" id="UP000000437">
    <property type="component" value="Chromosome 25"/>
</dbReference>
<protein>
    <submittedName>
        <fullName evidence="2">Uncharacterized protein</fullName>
    </submittedName>
</protein>
<evidence type="ECO:0000313" key="1">
    <source>
        <dbReference type="Proteomes" id="UP000000437"/>
    </source>
</evidence>
<evidence type="ECO:0000313" key="2">
    <source>
        <dbReference type="RefSeq" id="XP_073799309.1"/>
    </source>
</evidence>
<gene>
    <name evidence="2" type="primary">LOC103909816</name>
</gene>
<organism evidence="1 2">
    <name type="scientific">Danio rerio</name>
    <name type="common">Zebrafish</name>
    <name type="synonym">Brachydanio rerio</name>
    <dbReference type="NCBI Taxonomy" id="7955"/>
    <lineage>
        <taxon>Eukaryota</taxon>
        <taxon>Metazoa</taxon>
        <taxon>Chordata</taxon>
        <taxon>Craniata</taxon>
        <taxon>Vertebrata</taxon>
        <taxon>Euteleostomi</taxon>
        <taxon>Actinopterygii</taxon>
        <taxon>Neopterygii</taxon>
        <taxon>Teleostei</taxon>
        <taxon>Ostariophysi</taxon>
        <taxon>Cypriniformes</taxon>
        <taxon>Danionidae</taxon>
        <taxon>Danioninae</taxon>
        <taxon>Danio</taxon>
    </lineage>
</organism>
<accession>A0AC58IYJ8</accession>
<keyword evidence="1" id="KW-1185">Reference proteome</keyword>
<name>A0AC58IYJ8_DANRE</name>